<dbReference type="VEuPathDB" id="GiardiaDB:SS50377_22758"/>
<protein>
    <submittedName>
        <fullName evidence="1">Uncharacterized protein</fullName>
    </submittedName>
</protein>
<keyword evidence="3" id="KW-1185">Reference proteome</keyword>
<name>V6LCU9_9EUKA</name>
<reference evidence="1 2" key="1">
    <citation type="journal article" date="2014" name="PLoS Genet.">
        <title>The Genome of Spironucleus salmonicida Highlights a Fish Pathogen Adapted to Fluctuating Environments.</title>
        <authorList>
            <person name="Xu F."/>
            <person name="Jerlstrom-Hultqvist J."/>
            <person name="Einarsson E."/>
            <person name="Astvaldsson A."/>
            <person name="Svard S.G."/>
            <person name="Andersson J.O."/>
        </authorList>
    </citation>
    <scope>NUCLEOTIDE SEQUENCE</scope>
    <source>
        <strain evidence="2">ATCC 50377</strain>
    </source>
</reference>
<gene>
    <name evidence="1" type="ORF">SS50377_18144</name>
    <name evidence="2" type="ORF">SS50377_22758</name>
</gene>
<evidence type="ECO:0000313" key="1">
    <source>
        <dbReference type="EMBL" id="EST42277.1"/>
    </source>
</evidence>
<reference evidence="2" key="2">
    <citation type="submission" date="2020-12" db="EMBL/GenBank/DDBJ databases">
        <title>New Spironucleus salmonicida genome in near-complete chromosomes.</title>
        <authorList>
            <person name="Xu F."/>
            <person name="Kurt Z."/>
            <person name="Jimenez-Gonzalez A."/>
            <person name="Astvaldsson A."/>
            <person name="Andersson J.O."/>
            <person name="Svard S.G."/>
        </authorList>
    </citation>
    <scope>NUCLEOTIDE SEQUENCE</scope>
    <source>
        <strain evidence="2">ATCC 50377</strain>
    </source>
</reference>
<evidence type="ECO:0000313" key="2">
    <source>
        <dbReference type="EMBL" id="KAH0575134.1"/>
    </source>
</evidence>
<dbReference type="EMBL" id="KI546165">
    <property type="protein sequence ID" value="EST42277.1"/>
    <property type="molecule type" value="Genomic_DNA"/>
</dbReference>
<dbReference type="EMBL" id="AUWU02000003">
    <property type="protein sequence ID" value="KAH0575134.1"/>
    <property type="molecule type" value="Genomic_DNA"/>
</dbReference>
<dbReference type="Proteomes" id="UP000018208">
    <property type="component" value="Unassembled WGS sequence"/>
</dbReference>
<accession>V6LCU9</accession>
<proteinExistence type="predicted"/>
<dbReference type="AlphaFoldDB" id="V6LCU9"/>
<sequence>MRAAVIALQYFRQAPLHLPYSSIVIGAFDGFENPLVNDTLQYRHGNAPNNEYGVSFAAKLLRPALEDAIHEQFIKSGTSTACIELKQNGRMSWEACVQCACDVLQYNGMVLIQCYAK</sequence>
<evidence type="ECO:0000313" key="3">
    <source>
        <dbReference type="Proteomes" id="UP000018208"/>
    </source>
</evidence>
<organism evidence="1">
    <name type="scientific">Spironucleus salmonicida</name>
    <dbReference type="NCBI Taxonomy" id="348837"/>
    <lineage>
        <taxon>Eukaryota</taxon>
        <taxon>Metamonada</taxon>
        <taxon>Diplomonadida</taxon>
        <taxon>Hexamitidae</taxon>
        <taxon>Hexamitinae</taxon>
        <taxon>Spironucleus</taxon>
    </lineage>
</organism>